<evidence type="ECO:0000259" key="4">
    <source>
        <dbReference type="Pfam" id="PF03328"/>
    </source>
</evidence>
<dbReference type="PANTHER" id="PTHR30502">
    <property type="entry name" value="2-KETO-3-DEOXY-L-RHAMNONATE ALDOLASE"/>
    <property type="match status" value="1"/>
</dbReference>
<organism evidence="5 6">
    <name type="scientific">Natrialba aegyptia DSM 13077</name>
    <dbReference type="NCBI Taxonomy" id="1227491"/>
    <lineage>
        <taxon>Archaea</taxon>
        <taxon>Methanobacteriati</taxon>
        <taxon>Methanobacteriota</taxon>
        <taxon>Stenosarchaea group</taxon>
        <taxon>Halobacteria</taxon>
        <taxon>Halobacteriales</taxon>
        <taxon>Natrialbaceae</taxon>
        <taxon>Natrialba</taxon>
    </lineage>
</organism>
<dbReference type="InterPro" id="IPR005000">
    <property type="entry name" value="Aldolase/citrate-lyase_domain"/>
</dbReference>
<dbReference type="Proteomes" id="UP000011591">
    <property type="component" value="Unassembled WGS sequence"/>
</dbReference>
<gene>
    <name evidence="5" type="ORF">C480_12336</name>
</gene>
<dbReference type="PATRIC" id="fig|1227491.4.peg.2535"/>
<keyword evidence="2" id="KW-0479">Metal-binding</keyword>
<reference evidence="5 6" key="1">
    <citation type="journal article" date="2014" name="PLoS Genet.">
        <title>Phylogenetically driven sequencing of extremely halophilic archaea reveals strategies for static and dynamic osmo-response.</title>
        <authorList>
            <person name="Becker E.A."/>
            <person name="Seitzer P.M."/>
            <person name="Tritt A."/>
            <person name="Larsen D."/>
            <person name="Krusor M."/>
            <person name="Yao A.I."/>
            <person name="Wu D."/>
            <person name="Madern D."/>
            <person name="Eisen J.A."/>
            <person name="Darling A.E."/>
            <person name="Facciotti M.T."/>
        </authorList>
    </citation>
    <scope>NUCLEOTIDE SEQUENCE [LARGE SCALE GENOMIC DNA]</scope>
    <source>
        <strain evidence="5 6">DSM 13077</strain>
    </source>
</reference>
<evidence type="ECO:0000256" key="1">
    <source>
        <dbReference type="ARBA" id="ARBA00005568"/>
    </source>
</evidence>
<dbReference type="GO" id="GO:0005737">
    <property type="term" value="C:cytoplasm"/>
    <property type="evidence" value="ECO:0007669"/>
    <property type="project" value="TreeGrafter"/>
</dbReference>
<evidence type="ECO:0000256" key="3">
    <source>
        <dbReference type="ARBA" id="ARBA00023239"/>
    </source>
</evidence>
<dbReference type="AlphaFoldDB" id="M0B0I7"/>
<dbReference type="GO" id="GO:0046872">
    <property type="term" value="F:metal ion binding"/>
    <property type="evidence" value="ECO:0007669"/>
    <property type="project" value="UniProtKB-KW"/>
</dbReference>
<keyword evidence="3" id="KW-0456">Lyase</keyword>
<dbReference type="InterPro" id="IPR050251">
    <property type="entry name" value="HpcH-HpaI_aldolase"/>
</dbReference>
<comment type="similarity">
    <text evidence="1">Belongs to the HpcH/HpaI aldolase family.</text>
</comment>
<keyword evidence="6" id="KW-1185">Reference proteome</keyword>
<name>M0B0I7_9EURY</name>
<dbReference type="PANTHER" id="PTHR30502:SF0">
    <property type="entry name" value="PHOSPHOENOLPYRUVATE CARBOXYLASE FAMILY PROTEIN"/>
    <property type="match status" value="1"/>
</dbReference>
<dbReference type="InterPro" id="IPR040442">
    <property type="entry name" value="Pyrv_kinase-like_dom_sf"/>
</dbReference>
<dbReference type="SUPFAM" id="SSF51621">
    <property type="entry name" value="Phosphoenolpyruvate/pyruvate domain"/>
    <property type="match status" value="1"/>
</dbReference>
<comment type="caution">
    <text evidence="5">The sequence shown here is derived from an EMBL/GenBank/DDBJ whole genome shotgun (WGS) entry which is preliminary data.</text>
</comment>
<accession>M0B0I7</accession>
<dbReference type="InterPro" id="IPR015813">
    <property type="entry name" value="Pyrv/PenolPyrv_kinase-like_dom"/>
</dbReference>
<proteinExistence type="inferred from homology"/>
<sequence>MTFVSNLRNRERLVGTWVALSDPAIGEISAHLEFDAVVIDGEHSTNSIETVTEIARAVDAADAAGADESETQTDTGTIVRLSENDSTEIKRVLDAGVDGVMAPMIDTPEDARALVEATRYPPDGVRGVGFGRANEFGLAFPEYVDRANDELVTIAQTETESGLENVEEIVAVDGLDGLFVGPADLSAALGRFGETESDEFLAAVDRILEAGHEVDKPVATLAFEDEEIERWVDRGFDFVLAGVDIDYVKSGGRRAKAAFDDAIAERDE</sequence>
<evidence type="ECO:0000313" key="5">
    <source>
        <dbReference type="EMBL" id="ELZ04300.1"/>
    </source>
</evidence>
<protein>
    <submittedName>
        <fullName evidence="5">4-hydroxy-2-oxovalerate aldolase</fullName>
    </submittedName>
</protein>
<dbReference type="RefSeq" id="WP_006665913.1">
    <property type="nucleotide sequence ID" value="NZ_AOIP01000031.1"/>
</dbReference>
<dbReference type="Gene3D" id="3.20.20.60">
    <property type="entry name" value="Phosphoenolpyruvate-binding domains"/>
    <property type="match status" value="1"/>
</dbReference>
<dbReference type="OrthoDB" id="142679at2157"/>
<feature type="domain" description="HpcH/HpaI aldolase/citrate lyase" evidence="4">
    <location>
        <begin position="15"/>
        <end position="246"/>
    </location>
</feature>
<evidence type="ECO:0000256" key="2">
    <source>
        <dbReference type="ARBA" id="ARBA00022723"/>
    </source>
</evidence>
<evidence type="ECO:0000313" key="6">
    <source>
        <dbReference type="Proteomes" id="UP000011591"/>
    </source>
</evidence>
<dbReference type="Pfam" id="PF03328">
    <property type="entry name" value="HpcH_HpaI"/>
    <property type="match status" value="1"/>
</dbReference>
<dbReference type="GO" id="GO:0016832">
    <property type="term" value="F:aldehyde-lyase activity"/>
    <property type="evidence" value="ECO:0007669"/>
    <property type="project" value="TreeGrafter"/>
</dbReference>
<dbReference type="EMBL" id="AOIP01000031">
    <property type="protein sequence ID" value="ELZ04300.1"/>
    <property type="molecule type" value="Genomic_DNA"/>
</dbReference>